<dbReference type="InterPro" id="IPR041698">
    <property type="entry name" value="Methyltransf_25"/>
</dbReference>
<sequence>MTQTWNSELYESKHYYVSQLATDLVTQLAPKPGELILDLGCGTGHLTAKIAESGATVIGCDNSGSMIAQAQANYPQIEFKLENGEQLSETHVFDAIFSNAALHWMTNAQAVVQGIQNALKPGGRFVAEFGGKGNVQAIVTAVEETLAAQGYSAPQKNWYFPTISEYASLLENNGLEVRFAQLFNRPTVLEGEDGLRNWIAMFASHLLSPVPLNEREELLNSIETTLQTHLYQQNSWFADYRRLRIEAIKN</sequence>
<keyword evidence="1 4" id="KW-0489">Methyltransferase</keyword>
<evidence type="ECO:0000313" key="4">
    <source>
        <dbReference type="EMBL" id="OJJ22758.1"/>
    </source>
</evidence>
<dbReference type="InterPro" id="IPR029063">
    <property type="entry name" value="SAM-dependent_MTases_sf"/>
</dbReference>
<dbReference type="EMBL" id="MLAW01000040">
    <property type="protein sequence ID" value="OJJ22758.1"/>
    <property type="molecule type" value="Genomic_DNA"/>
</dbReference>
<comment type="caution">
    <text evidence="4">The sequence shown here is derived from an EMBL/GenBank/DDBJ whole genome shotgun (WGS) entry which is preliminary data.</text>
</comment>
<protein>
    <submittedName>
        <fullName evidence="4">Methyltransferase type 11</fullName>
    </submittedName>
</protein>
<dbReference type="GO" id="GO:0008168">
    <property type="term" value="F:methyltransferase activity"/>
    <property type="evidence" value="ECO:0007669"/>
    <property type="project" value="UniProtKB-KW"/>
</dbReference>
<keyword evidence="5" id="KW-1185">Reference proteome</keyword>
<dbReference type="STRING" id="1925591.BI308_19090"/>
<gene>
    <name evidence="4" type="ORF">BI308_19090</name>
</gene>
<accession>A0A1L9QMV3</accession>
<evidence type="ECO:0000256" key="2">
    <source>
        <dbReference type="ARBA" id="ARBA00022679"/>
    </source>
</evidence>
<proteinExistence type="predicted"/>
<dbReference type="CDD" id="cd02440">
    <property type="entry name" value="AdoMet_MTases"/>
    <property type="match status" value="1"/>
</dbReference>
<dbReference type="GO" id="GO:0032259">
    <property type="term" value="P:methylation"/>
    <property type="evidence" value="ECO:0007669"/>
    <property type="project" value="UniProtKB-KW"/>
</dbReference>
<evidence type="ECO:0000313" key="5">
    <source>
        <dbReference type="Proteomes" id="UP000183940"/>
    </source>
</evidence>
<name>A0A1L9QMV3_9CYAN</name>
<dbReference type="AlphaFoldDB" id="A0A1L9QMV3"/>
<evidence type="ECO:0000256" key="1">
    <source>
        <dbReference type="ARBA" id="ARBA00022603"/>
    </source>
</evidence>
<dbReference type="PANTHER" id="PTHR43861">
    <property type="entry name" value="TRANS-ACONITATE 2-METHYLTRANSFERASE-RELATED"/>
    <property type="match status" value="1"/>
</dbReference>
<dbReference type="Pfam" id="PF13649">
    <property type="entry name" value="Methyltransf_25"/>
    <property type="match status" value="1"/>
</dbReference>
<feature type="domain" description="Methyltransferase" evidence="3">
    <location>
        <begin position="36"/>
        <end position="123"/>
    </location>
</feature>
<reference evidence="4" key="1">
    <citation type="submission" date="2016-10" db="EMBL/GenBank/DDBJ databases">
        <title>CRISPR-Cas defence system in Roseofilum reptotaenium: evidence of a bacteriophage-cyanobacterium arms race in the coral black band disease.</title>
        <authorList>
            <person name="Buerger P."/>
            <person name="Wood-Charlson E.M."/>
            <person name="Weynberg K.D."/>
            <person name="Willis B."/>
            <person name="Van Oppen M.J."/>
        </authorList>
    </citation>
    <scope>NUCLEOTIDE SEQUENCE [LARGE SCALE GENOMIC DNA]</scope>
    <source>
        <strain evidence="4">AO1-A</strain>
    </source>
</reference>
<keyword evidence="2" id="KW-0808">Transferase</keyword>
<dbReference type="SUPFAM" id="SSF53335">
    <property type="entry name" value="S-adenosyl-L-methionine-dependent methyltransferases"/>
    <property type="match status" value="1"/>
</dbReference>
<evidence type="ECO:0000259" key="3">
    <source>
        <dbReference type="Pfam" id="PF13649"/>
    </source>
</evidence>
<dbReference type="PANTHER" id="PTHR43861:SF1">
    <property type="entry name" value="TRANS-ACONITATE 2-METHYLTRANSFERASE"/>
    <property type="match status" value="1"/>
</dbReference>
<dbReference type="Gene3D" id="3.40.50.150">
    <property type="entry name" value="Vaccinia Virus protein VP39"/>
    <property type="match status" value="1"/>
</dbReference>
<dbReference type="Proteomes" id="UP000183940">
    <property type="component" value="Unassembled WGS sequence"/>
</dbReference>
<organism evidence="4 5">
    <name type="scientific">Roseofilum reptotaenium AO1-A</name>
    <dbReference type="NCBI Taxonomy" id="1925591"/>
    <lineage>
        <taxon>Bacteria</taxon>
        <taxon>Bacillati</taxon>
        <taxon>Cyanobacteriota</taxon>
        <taxon>Cyanophyceae</taxon>
        <taxon>Desertifilales</taxon>
        <taxon>Desertifilaceae</taxon>
        <taxon>Roseofilum</taxon>
    </lineage>
</organism>